<keyword evidence="1" id="KW-0812">Transmembrane</keyword>
<protein>
    <recommendedName>
        <fullName evidence="4">Capsular polysaccharide biosynthesis protein</fullName>
    </recommendedName>
</protein>
<accession>A0AAF0YLV8</accession>
<keyword evidence="3" id="KW-1185">Reference proteome</keyword>
<organism evidence="2 3">
    <name type="scientific">Nosocomiicoccus massiliensis</name>
    <dbReference type="NCBI Taxonomy" id="1232430"/>
    <lineage>
        <taxon>Bacteria</taxon>
        <taxon>Bacillati</taxon>
        <taxon>Bacillota</taxon>
        <taxon>Bacilli</taxon>
        <taxon>Bacillales</taxon>
        <taxon>Staphylococcaceae</taxon>
        <taxon>Nosocomiicoccus</taxon>
    </lineage>
</organism>
<dbReference type="Proteomes" id="UP000243626">
    <property type="component" value="Chromosome"/>
</dbReference>
<keyword evidence="1" id="KW-1133">Transmembrane helix</keyword>
<dbReference type="EMBL" id="CP136964">
    <property type="protein sequence ID" value="WOS96134.1"/>
    <property type="molecule type" value="Genomic_DNA"/>
</dbReference>
<evidence type="ECO:0000313" key="2">
    <source>
        <dbReference type="EMBL" id="WOS96134.1"/>
    </source>
</evidence>
<dbReference type="RefSeq" id="WP_102167222.1">
    <property type="nucleotide sequence ID" value="NZ_CP136964.1"/>
</dbReference>
<dbReference type="KEGG" id="nmy:CJ229_008630"/>
<sequence length="196" mass="21851">MSKRNVSSKDFILLASILIGGIVASLFTLFFIDNQYNATAEFNVHTEESVDPGIYEAIIKSDKVVTKLKEQENITLPVQKLKEKITVTYNEDSDTLKVSVSLDNRRHSILVTEQLAQIATDEIETFVQGSTVEYVTAPDDGVVEDKSHKVKLIYVIVGLIIGYFVGTLIDTFQKPRVGKRKSAESDYTVLGSIPKY</sequence>
<reference evidence="2 3" key="2">
    <citation type="submission" date="2023-10" db="EMBL/GenBank/DDBJ databases">
        <authorList>
            <person name="Choi B."/>
        </authorList>
    </citation>
    <scope>NUCLEOTIDE SEQUENCE [LARGE SCALE GENOMIC DNA]</scope>
    <source>
        <strain evidence="2 3">UMB0959</strain>
    </source>
</reference>
<evidence type="ECO:0008006" key="4">
    <source>
        <dbReference type="Google" id="ProtNLM"/>
    </source>
</evidence>
<dbReference type="AlphaFoldDB" id="A0AAF0YLV8"/>
<proteinExistence type="predicted"/>
<feature type="transmembrane region" description="Helical" evidence="1">
    <location>
        <begin position="12"/>
        <end position="32"/>
    </location>
</feature>
<gene>
    <name evidence="2" type="ORF">CJ229_008630</name>
</gene>
<evidence type="ECO:0000256" key="1">
    <source>
        <dbReference type="SAM" id="Phobius"/>
    </source>
</evidence>
<reference evidence="3" key="1">
    <citation type="submission" date="2017-09" db="EMBL/GenBank/DDBJ databases">
        <title>Bacterial strain isolated from the female urinary microbiota.</title>
        <authorList>
            <person name="Thomas-White K."/>
            <person name="Kumar N."/>
            <person name="Forster S."/>
            <person name="Putonti C."/>
            <person name="Lawley T."/>
            <person name="Wolfe A.J."/>
        </authorList>
    </citation>
    <scope>NUCLEOTIDE SEQUENCE [LARGE SCALE GENOMIC DNA]</scope>
    <source>
        <strain evidence="3">UMB0959</strain>
    </source>
</reference>
<keyword evidence="1" id="KW-0472">Membrane</keyword>
<evidence type="ECO:0000313" key="3">
    <source>
        <dbReference type="Proteomes" id="UP000243626"/>
    </source>
</evidence>
<name>A0AAF0YLV8_9STAP</name>
<feature type="transmembrane region" description="Helical" evidence="1">
    <location>
        <begin position="152"/>
        <end position="172"/>
    </location>
</feature>